<reference evidence="2" key="1">
    <citation type="journal article" date="2019" name="Int. J. Syst. Evol. Microbiol.">
        <title>The Global Catalogue of Microorganisms (GCM) 10K type strain sequencing project: providing services to taxonomists for standard genome sequencing and annotation.</title>
        <authorList>
            <consortium name="The Broad Institute Genomics Platform"/>
            <consortium name="The Broad Institute Genome Sequencing Center for Infectious Disease"/>
            <person name="Wu L."/>
            <person name="Ma J."/>
        </authorList>
    </citation>
    <scope>NUCLEOTIDE SEQUENCE [LARGE SCALE GENOMIC DNA]</scope>
    <source>
        <strain evidence="2">CGMCC 1.15923</strain>
    </source>
</reference>
<evidence type="ECO:0000313" key="1">
    <source>
        <dbReference type="EMBL" id="GGB34570.1"/>
    </source>
</evidence>
<comment type="caution">
    <text evidence="1">The sequence shown here is derived from an EMBL/GenBank/DDBJ whole genome shotgun (WGS) entry which is preliminary data.</text>
</comment>
<organism evidence="1 2">
    <name type="scientific">Oceanisphaera marina</name>
    <dbReference type="NCBI Taxonomy" id="2017550"/>
    <lineage>
        <taxon>Bacteria</taxon>
        <taxon>Pseudomonadati</taxon>
        <taxon>Pseudomonadota</taxon>
        <taxon>Gammaproteobacteria</taxon>
        <taxon>Aeromonadales</taxon>
        <taxon>Aeromonadaceae</taxon>
        <taxon>Oceanisphaera</taxon>
    </lineage>
</organism>
<keyword evidence="2" id="KW-1185">Reference proteome</keyword>
<evidence type="ECO:0000313" key="2">
    <source>
        <dbReference type="Proteomes" id="UP000646152"/>
    </source>
</evidence>
<accession>A0ABQ1IDP6</accession>
<dbReference type="Proteomes" id="UP000646152">
    <property type="component" value="Unassembled WGS sequence"/>
</dbReference>
<proteinExistence type="predicted"/>
<gene>
    <name evidence="1" type="ORF">GCM10011502_04530</name>
</gene>
<protein>
    <submittedName>
        <fullName evidence="1">Uncharacterized protein</fullName>
    </submittedName>
</protein>
<sequence>MLIRKRSYTLQKGHCLVNIIIKPCGTIEVDIPEKHQHLTAELDKVHFKLNEQGVLLVCNEKGCGIIEDVCLHLSRKDTFDLYEVVSDVIDEYERLMSDL</sequence>
<dbReference type="EMBL" id="BMKE01000002">
    <property type="protein sequence ID" value="GGB34570.1"/>
    <property type="molecule type" value="Genomic_DNA"/>
</dbReference>
<name>A0ABQ1IDP6_9GAMM</name>